<keyword evidence="3 7" id="KW-1134">Transmembrane beta strand</keyword>
<keyword evidence="10" id="KW-0675">Receptor</keyword>
<evidence type="ECO:0000256" key="4">
    <source>
        <dbReference type="ARBA" id="ARBA00022692"/>
    </source>
</evidence>
<dbReference type="InterPro" id="IPR037066">
    <property type="entry name" value="Plug_dom_sf"/>
</dbReference>
<dbReference type="Gene3D" id="2.170.130.10">
    <property type="entry name" value="TonB-dependent receptor, plug domain"/>
    <property type="match status" value="1"/>
</dbReference>
<dbReference type="SUPFAM" id="SSF49464">
    <property type="entry name" value="Carboxypeptidase regulatory domain-like"/>
    <property type="match status" value="1"/>
</dbReference>
<comment type="subcellular location">
    <subcellularLocation>
        <location evidence="1 7">Cell outer membrane</location>
        <topology evidence="1 7">Multi-pass membrane protein</topology>
    </subcellularLocation>
</comment>
<dbReference type="InterPro" id="IPR008969">
    <property type="entry name" value="CarboxyPept-like_regulatory"/>
</dbReference>
<keyword evidence="4 7" id="KW-0812">Transmembrane</keyword>
<evidence type="ECO:0000259" key="9">
    <source>
        <dbReference type="Pfam" id="PF14905"/>
    </source>
</evidence>
<evidence type="ECO:0000259" key="8">
    <source>
        <dbReference type="Pfam" id="PF07715"/>
    </source>
</evidence>
<dbReference type="InterPro" id="IPR012910">
    <property type="entry name" value="Plug_dom"/>
</dbReference>
<dbReference type="PANTHER" id="PTHR40980">
    <property type="entry name" value="PLUG DOMAIN-CONTAINING PROTEIN"/>
    <property type="match status" value="1"/>
</dbReference>
<dbReference type="Proteomes" id="UP000033121">
    <property type="component" value="Unassembled WGS sequence"/>
</dbReference>
<dbReference type="PROSITE" id="PS52016">
    <property type="entry name" value="TONB_DEPENDENT_REC_3"/>
    <property type="match status" value="1"/>
</dbReference>
<dbReference type="SUPFAM" id="SSF56935">
    <property type="entry name" value="Porins"/>
    <property type="match status" value="1"/>
</dbReference>
<organism evidence="10 11">
    <name type="scientific">Flavihumibacter petaseus NBRC 106054</name>
    <dbReference type="NCBI Taxonomy" id="1220578"/>
    <lineage>
        <taxon>Bacteria</taxon>
        <taxon>Pseudomonadati</taxon>
        <taxon>Bacteroidota</taxon>
        <taxon>Chitinophagia</taxon>
        <taxon>Chitinophagales</taxon>
        <taxon>Chitinophagaceae</taxon>
        <taxon>Flavihumibacter</taxon>
    </lineage>
</organism>
<comment type="caution">
    <text evidence="10">The sequence shown here is derived from an EMBL/GenBank/DDBJ whole genome shotgun (WGS) entry which is preliminary data.</text>
</comment>
<dbReference type="Gene3D" id="2.60.40.1120">
    <property type="entry name" value="Carboxypeptidase-like, regulatory domain"/>
    <property type="match status" value="1"/>
</dbReference>
<dbReference type="Gene3D" id="2.40.170.20">
    <property type="entry name" value="TonB-dependent receptor, beta-barrel domain"/>
    <property type="match status" value="1"/>
</dbReference>
<feature type="domain" description="TonB-dependent receptor plug" evidence="8">
    <location>
        <begin position="138"/>
        <end position="205"/>
    </location>
</feature>
<dbReference type="InterPro" id="IPR041700">
    <property type="entry name" value="OMP_b-brl_3"/>
</dbReference>
<keyword evidence="6 7" id="KW-0998">Cell outer membrane</keyword>
<sequence length="821" mass="90876">MNAPASGHLTGKLVDSAGKAINGASAIILQIHYDSTTKKQKEVLLKGVATKSNGAFEFDELPIGKPLVITFSNTGYKPVRQQVTLTPPNTEKDLGEIKMEQEQEYLSTVVVTASSKALKLDLDKKVFNVDKNLVSSGGTAQDVMKNVPGINVDIDGNVTLRNSTPVLYIDGRPTTLTLDQIPADAIESVEIITNPSAKYDASGGGAGILNVVLKKNRKTGYNGNIRAGIDKRGGINGGGDLNIRQGKFNITSSAMVNQMKARTTGTTVRNNLTTDPLTTISQYSHTRENGTFLFGKLGFDYFLSDKTTLSLSGVRVHGEMKPSEVLDTYTDSLFTNGIVSTYSQRNTSSMREFNGGGLVFGMKQTFKKPGEEWTFDANYFSGKMESSANYATDYYNSAKEIYNTYLQKATGYGNDQNLVLQTDYTRPFGKSVKLETGLRAALRKRENNNQNFTYNPATGQYENVVSASTYYANTDNVYAAYATVSGNIKNFGYKIGLRAESSEYNGELKTTGEKFSNKYPVSLFPSLFLSQKLSDNQELQFSITRRINRPNFFNLIPYTDYSDSLNITRGNPGLKPEFTTSFELSYLKTFNNNHSLLASVYYKNTTDLITRYIDTAYNPVSGKQDLINTFINANSAYTTGLELTSTNTINKWLDMSTNINIYNSKIETGDKTTSQPALWSWFGKYNANVKFLKTFTAQLSATYQSKTNLPVNTNSGMGGPPMMQTMSASQGYISANWGMDLAVKKTFLKNNAASVTLSVSDIFRTRINKQYSESDYFTQQYNRLRDPQMVRLSFNYRFGKMDASLFKRLSKGTGENAGSSY</sequence>
<evidence type="ECO:0000313" key="10">
    <source>
        <dbReference type="EMBL" id="GAO41939.1"/>
    </source>
</evidence>
<keyword evidence="5 7" id="KW-0472">Membrane</keyword>
<dbReference type="PANTHER" id="PTHR40980:SF3">
    <property type="entry name" value="TONB-DEPENDENT RECEPTOR-LIKE BETA-BARREL DOMAIN-CONTAINING PROTEIN"/>
    <property type="match status" value="1"/>
</dbReference>
<keyword evidence="11" id="KW-1185">Reference proteome</keyword>
<dbReference type="EMBL" id="BBWV01000001">
    <property type="protein sequence ID" value="GAO41939.1"/>
    <property type="molecule type" value="Genomic_DNA"/>
</dbReference>
<dbReference type="STRING" id="1220578.FPE01S_01_09540"/>
<reference evidence="10 11" key="1">
    <citation type="submission" date="2015-04" db="EMBL/GenBank/DDBJ databases">
        <title>Whole genome shotgun sequence of Flavihumibacter petaseus NBRC 106054.</title>
        <authorList>
            <person name="Miyazawa S."/>
            <person name="Hosoyama A."/>
            <person name="Hashimoto M."/>
            <person name="Noguchi M."/>
            <person name="Tsuchikane K."/>
            <person name="Ohji S."/>
            <person name="Yamazoe A."/>
            <person name="Ichikawa N."/>
            <person name="Kimura A."/>
            <person name="Fujita N."/>
        </authorList>
    </citation>
    <scope>NUCLEOTIDE SEQUENCE [LARGE SCALE GENOMIC DNA]</scope>
    <source>
        <strain evidence="10 11">NBRC 106054</strain>
    </source>
</reference>
<proteinExistence type="inferred from homology"/>
<dbReference type="InterPro" id="IPR036942">
    <property type="entry name" value="Beta-barrel_TonB_sf"/>
</dbReference>
<dbReference type="Pfam" id="PF14905">
    <property type="entry name" value="OMP_b-brl_3"/>
    <property type="match status" value="1"/>
</dbReference>
<name>A0A0E9MWI8_9BACT</name>
<evidence type="ECO:0000256" key="1">
    <source>
        <dbReference type="ARBA" id="ARBA00004571"/>
    </source>
</evidence>
<comment type="similarity">
    <text evidence="7">Belongs to the TonB-dependent receptor family.</text>
</comment>
<evidence type="ECO:0000256" key="5">
    <source>
        <dbReference type="ARBA" id="ARBA00023136"/>
    </source>
</evidence>
<dbReference type="GO" id="GO:0009279">
    <property type="term" value="C:cell outer membrane"/>
    <property type="evidence" value="ECO:0007669"/>
    <property type="project" value="UniProtKB-SubCell"/>
</dbReference>
<dbReference type="InterPro" id="IPR039426">
    <property type="entry name" value="TonB-dep_rcpt-like"/>
</dbReference>
<keyword evidence="2 7" id="KW-0813">Transport</keyword>
<feature type="domain" description="Outer membrane protein beta-barrel" evidence="9">
    <location>
        <begin position="364"/>
        <end position="796"/>
    </location>
</feature>
<evidence type="ECO:0000256" key="6">
    <source>
        <dbReference type="ARBA" id="ARBA00023237"/>
    </source>
</evidence>
<evidence type="ECO:0000256" key="7">
    <source>
        <dbReference type="PROSITE-ProRule" id="PRU01360"/>
    </source>
</evidence>
<dbReference type="Pfam" id="PF07715">
    <property type="entry name" value="Plug"/>
    <property type="match status" value="1"/>
</dbReference>
<gene>
    <name evidence="10" type="ORF">FPE01S_01_09540</name>
</gene>
<protein>
    <submittedName>
        <fullName evidence="10">Putative TonB-dependent receptor</fullName>
    </submittedName>
</protein>
<evidence type="ECO:0000256" key="2">
    <source>
        <dbReference type="ARBA" id="ARBA00022448"/>
    </source>
</evidence>
<dbReference type="AlphaFoldDB" id="A0A0E9MWI8"/>
<evidence type="ECO:0000256" key="3">
    <source>
        <dbReference type="ARBA" id="ARBA00022452"/>
    </source>
</evidence>
<evidence type="ECO:0000313" key="11">
    <source>
        <dbReference type="Proteomes" id="UP000033121"/>
    </source>
</evidence>
<accession>A0A0E9MWI8</accession>